<evidence type="ECO:0000313" key="2">
    <source>
        <dbReference type="EMBL" id="CCH32256.1"/>
    </source>
</evidence>
<dbReference type="EMBL" id="HE804045">
    <property type="protein sequence ID" value="CCH32256.1"/>
    <property type="molecule type" value="Genomic_DNA"/>
</dbReference>
<dbReference type="BioCyc" id="SESP1179773:BN6_RS24115-MONOMER"/>
<proteinExistence type="predicted"/>
<evidence type="ECO:0000256" key="1">
    <source>
        <dbReference type="SAM" id="MobiDB-lite"/>
    </source>
</evidence>
<sequence>MAGSPAEPWALGLGFRPVRSIVIQVLAVADADRTSWEAAPAPGYRLERWRDTAPERLVDSYATARGAIHDAPLEDSEFGNRRFQTSTGRGTPT</sequence>
<feature type="compositionally biased region" description="Polar residues" evidence="1">
    <location>
        <begin position="82"/>
        <end position="93"/>
    </location>
</feature>
<dbReference type="KEGG" id="sesp:BN6_49870"/>
<dbReference type="RefSeq" id="WP_015102368.1">
    <property type="nucleotide sequence ID" value="NC_019673.1"/>
</dbReference>
<feature type="region of interest" description="Disordered" evidence="1">
    <location>
        <begin position="73"/>
        <end position="93"/>
    </location>
</feature>
<protein>
    <submittedName>
        <fullName evidence="2">Uncharacterized protein</fullName>
    </submittedName>
</protein>
<gene>
    <name evidence="2" type="ordered locus">BN6_49870</name>
</gene>
<dbReference type="AlphaFoldDB" id="K0K1N7"/>
<dbReference type="Gene3D" id="3.40.630.30">
    <property type="match status" value="1"/>
</dbReference>
<accession>K0K1N7</accession>
<reference evidence="2 3" key="1">
    <citation type="journal article" date="2012" name="BMC Genomics">
        <title>Complete genome sequence of Saccharothrix espanaensis DSM 44229T and comparison to the other completely sequenced Pseudonocardiaceae.</title>
        <authorList>
            <person name="Strobel T."/>
            <person name="Al-Dilaimi A."/>
            <person name="Blom J."/>
            <person name="Gessner A."/>
            <person name="Kalinowski J."/>
            <person name="Luzhetska M."/>
            <person name="Puhler A."/>
            <person name="Szczepanowski R."/>
            <person name="Bechthold A."/>
            <person name="Ruckert C."/>
        </authorList>
    </citation>
    <scope>NUCLEOTIDE SEQUENCE [LARGE SCALE GENOMIC DNA]</scope>
    <source>
        <strain evidence="3">ATCC 51144 / DSM 44229 / JCM 9112 / NBRC 15066 / NRRL 15764</strain>
    </source>
</reference>
<name>K0K1N7_SACES</name>
<evidence type="ECO:0000313" key="3">
    <source>
        <dbReference type="Proteomes" id="UP000006281"/>
    </source>
</evidence>
<keyword evidence="3" id="KW-1185">Reference proteome</keyword>
<dbReference type="PATRIC" id="fig|1179773.3.peg.5005"/>
<dbReference type="Proteomes" id="UP000006281">
    <property type="component" value="Chromosome"/>
</dbReference>
<dbReference type="OrthoDB" id="4119890at2"/>
<organism evidence="2 3">
    <name type="scientific">Saccharothrix espanaensis (strain ATCC 51144 / DSM 44229 / JCM 9112 / NBRC 15066 / NRRL 15764)</name>
    <dbReference type="NCBI Taxonomy" id="1179773"/>
    <lineage>
        <taxon>Bacteria</taxon>
        <taxon>Bacillati</taxon>
        <taxon>Actinomycetota</taxon>
        <taxon>Actinomycetes</taxon>
        <taxon>Pseudonocardiales</taxon>
        <taxon>Pseudonocardiaceae</taxon>
        <taxon>Saccharothrix</taxon>
    </lineage>
</organism>
<dbReference type="HOGENOM" id="CLU_2397817_0_0_11"/>